<dbReference type="GeneID" id="25910131"/>
<proteinExistence type="predicted"/>
<sequence length="124" mass="14283">HDYARICALATVHISVQTQLRMHLYNHNFGNTSTNNSAHTSVYPCQGDAGLMTDGNKHQSDFVCKFYDSEEGLSTNTRWIYGQNPTTPADETRFYASSTYKQWGDVIENLPCYINTYRYKRQHC</sequence>
<accession>A0A0L0FMC0</accession>
<gene>
    <name evidence="1" type="ORF">SARC_09627</name>
</gene>
<reference evidence="1 2" key="1">
    <citation type="submission" date="2011-02" db="EMBL/GenBank/DDBJ databases">
        <title>The Genome Sequence of Sphaeroforma arctica JP610.</title>
        <authorList>
            <consortium name="The Broad Institute Genome Sequencing Platform"/>
            <person name="Russ C."/>
            <person name="Cuomo C."/>
            <person name="Young S.K."/>
            <person name="Zeng Q."/>
            <person name="Gargeya S."/>
            <person name="Alvarado L."/>
            <person name="Berlin A."/>
            <person name="Chapman S.B."/>
            <person name="Chen Z."/>
            <person name="Freedman E."/>
            <person name="Gellesch M."/>
            <person name="Goldberg J."/>
            <person name="Griggs A."/>
            <person name="Gujja S."/>
            <person name="Heilman E."/>
            <person name="Heiman D."/>
            <person name="Howarth C."/>
            <person name="Mehta T."/>
            <person name="Neiman D."/>
            <person name="Pearson M."/>
            <person name="Roberts A."/>
            <person name="Saif S."/>
            <person name="Shea T."/>
            <person name="Shenoy N."/>
            <person name="Sisk P."/>
            <person name="Stolte C."/>
            <person name="Sykes S."/>
            <person name="White J."/>
            <person name="Yandava C."/>
            <person name="Burger G."/>
            <person name="Gray M.W."/>
            <person name="Holland P.W.H."/>
            <person name="King N."/>
            <person name="Lang F.B.F."/>
            <person name="Roger A.J."/>
            <person name="Ruiz-Trillo I."/>
            <person name="Haas B."/>
            <person name="Nusbaum C."/>
            <person name="Birren B."/>
        </authorList>
    </citation>
    <scope>NUCLEOTIDE SEQUENCE [LARGE SCALE GENOMIC DNA]</scope>
    <source>
        <strain evidence="1 2">JP610</strain>
    </source>
</reference>
<organism evidence="1 2">
    <name type="scientific">Sphaeroforma arctica JP610</name>
    <dbReference type="NCBI Taxonomy" id="667725"/>
    <lineage>
        <taxon>Eukaryota</taxon>
        <taxon>Ichthyosporea</taxon>
        <taxon>Ichthyophonida</taxon>
        <taxon>Sphaeroforma</taxon>
    </lineage>
</organism>
<evidence type="ECO:0000313" key="2">
    <source>
        <dbReference type="Proteomes" id="UP000054560"/>
    </source>
</evidence>
<dbReference type="Proteomes" id="UP000054560">
    <property type="component" value="Unassembled WGS sequence"/>
</dbReference>
<protein>
    <submittedName>
        <fullName evidence="1">Uncharacterized protein</fullName>
    </submittedName>
</protein>
<dbReference type="EMBL" id="KQ242600">
    <property type="protein sequence ID" value="KNC77924.1"/>
    <property type="molecule type" value="Genomic_DNA"/>
</dbReference>
<name>A0A0L0FMC0_9EUKA</name>
<dbReference type="AlphaFoldDB" id="A0A0L0FMC0"/>
<keyword evidence="2" id="KW-1185">Reference proteome</keyword>
<evidence type="ECO:0000313" key="1">
    <source>
        <dbReference type="EMBL" id="KNC77924.1"/>
    </source>
</evidence>
<feature type="non-terminal residue" evidence="1">
    <location>
        <position position="1"/>
    </location>
</feature>
<dbReference type="RefSeq" id="XP_014151826.1">
    <property type="nucleotide sequence ID" value="XM_014296351.1"/>
</dbReference>